<keyword evidence="2 6" id="KW-0645">Protease</keyword>
<dbReference type="SUPFAM" id="SSF52743">
    <property type="entry name" value="Subtilisin-like"/>
    <property type="match status" value="1"/>
</dbReference>
<evidence type="ECO:0000256" key="7">
    <source>
        <dbReference type="RuleBase" id="RU003355"/>
    </source>
</evidence>
<evidence type="ECO:0000259" key="10">
    <source>
        <dbReference type="Pfam" id="PF00082"/>
    </source>
</evidence>
<dbReference type="PANTHER" id="PTHR43806:SF11">
    <property type="entry name" value="CEREVISIN-RELATED"/>
    <property type="match status" value="1"/>
</dbReference>
<evidence type="ECO:0000256" key="1">
    <source>
        <dbReference type="ARBA" id="ARBA00011073"/>
    </source>
</evidence>
<feature type="active site" description="Charge relay system" evidence="5 6">
    <location>
        <position position="148"/>
    </location>
</feature>
<feature type="chain" id="PRO_5037230374" description="Peptidase S8/S53 domain-containing protein" evidence="9">
    <location>
        <begin position="26"/>
        <end position="607"/>
    </location>
</feature>
<keyword evidence="3 6" id="KW-0378">Hydrolase</keyword>
<dbReference type="InterPro" id="IPR015500">
    <property type="entry name" value="Peptidase_S8_subtilisin-rel"/>
</dbReference>
<dbReference type="EMBL" id="BOMW01000012">
    <property type="protein sequence ID" value="GIF03680.1"/>
    <property type="molecule type" value="Genomic_DNA"/>
</dbReference>
<dbReference type="Pfam" id="PF00082">
    <property type="entry name" value="Peptidase_S8"/>
    <property type="match status" value="1"/>
</dbReference>
<dbReference type="AlphaFoldDB" id="A0A919N3F8"/>
<dbReference type="PROSITE" id="PS00136">
    <property type="entry name" value="SUBTILASE_ASP"/>
    <property type="match status" value="1"/>
</dbReference>
<evidence type="ECO:0000256" key="9">
    <source>
        <dbReference type="SAM" id="SignalP"/>
    </source>
</evidence>
<evidence type="ECO:0000256" key="6">
    <source>
        <dbReference type="PROSITE-ProRule" id="PRU01240"/>
    </source>
</evidence>
<feature type="signal peptide" evidence="9">
    <location>
        <begin position="1"/>
        <end position="25"/>
    </location>
</feature>
<protein>
    <recommendedName>
        <fullName evidence="10">Peptidase S8/S53 domain-containing protein</fullName>
    </recommendedName>
</protein>
<feature type="active site" description="Charge relay system" evidence="5 6">
    <location>
        <position position="182"/>
    </location>
</feature>
<dbReference type="GO" id="GO:0006508">
    <property type="term" value="P:proteolysis"/>
    <property type="evidence" value="ECO:0007669"/>
    <property type="project" value="UniProtKB-KW"/>
</dbReference>
<proteinExistence type="inferred from homology"/>
<keyword evidence="12" id="KW-1185">Reference proteome</keyword>
<dbReference type="InterPro" id="IPR023828">
    <property type="entry name" value="Peptidase_S8_Ser-AS"/>
</dbReference>
<keyword evidence="9" id="KW-0732">Signal</keyword>
<dbReference type="InterPro" id="IPR022398">
    <property type="entry name" value="Peptidase_S8_His-AS"/>
</dbReference>
<evidence type="ECO:0000256" key="8">
    <source>
        <dbReference type="SAM" id="MobiDB-lite"/>
    </source>
</evidence>
<evidence type="ECO:0000256" key="3">
    <source>
        <dbReference type="ARBA" id="ARBA00022801"/>
    </source>
</evidence>
<dbReference type="GO" id="GO:0004252">
    <property type="term" value="F:serine-type endopeptidase activity"/>
    <property type="evidence" value="ECO:0007669"/>
    <property type="project" value="UniProtKB-UniRule"/>
</dbReference>
<dbReference type="InterPro" id="IPR023827">
    <property type="entry name" value="Peptidase_S8_Asp-AS"/>
</dbReference>
<dbReference type="PROSITE" id="PS00137">
    <property type="entry name" value="SUBTILASE_HIS"/>
    <property type="match status" value="1"/>
</dbReference>
<comment type="similarity">
    <text evidence="1 6 7">Belongs to the peptidase S8 family.</text>
</comment>
<dbReference type="PROSITE" id="PS00138">
    <property type="entry name" value="SUBTILASE_SER"/>
    <property type="match status" value="1"/>
</dbReference>
<dbReference type="InterPro" id="IPR000209">
    <property type="entry name" value="Peptidase_S8/S53_dom"/>
</dbReference>
<evidence type="ECO:0000313" key="11">
    <source>
        <dbReference type="EMBL" id="GIF03680.1"/>
    </source>
</evidence>
<dbReference type="PRINTS" id="PR00723">
    <property type="entry name" value="SUBTILISIN"/>
</dbReference>
<keyword evidence="4 6" id="KW-0720">Serine protease</keyword>
<dbReference type="PROSITE" id="PS51892">
    <property type="entry name" value="SUBTILASE"/>
    <property type="match status" value="1"/>
</dbReference>
<feature type="active site" description="Charge relay system" evidence="5 6">
    <location>
        <position position="341"/>
    </location>
</feature>
<name>A0A919N3F8_9ACTN</name>
<dbReference type="PANTHER" id="PTHR43806">
    <property type="entry name" value="PEPTIDASE S8"/>
    <property type="match status" value="1"/>
</dbReference>
<organism evidence="11 12">
    <name type="scientific">Actinoplanes siamensis</name>
    <dbReference type="NCBI Taxonomy" id="1223317"/>
    <lineage>
        <taxon>Bacteria</taxon>
        <taxon>Bacillati</taxon>
        <taxon>Actinomycetota</taxon>
        <taxon>Actinomycetes</taxon>
        <taxon>Micromonosporales</taxon>
        <taxon>Micromonosporaceae</taxon>
        <taxon>Actinoplanes</taxon>
    </lineage>
</organism>
<feature type="region of interest" description="Disordered" evidence="8">
    <location>
        <begin position="405"/>
        <end position="427"/>
    </location>
</feature>
<sequence>MKVVLRRYAAGAVATAALAGVAAFALPAGTADWTPVTYGLTESADQLVPATVTPEKPARVVSTTIDKSGRPVVRVEEATDQAAAAELVKKAQRAENAVGVEIDAKVVALDAPSGTDLYRGHQWDLAKMRAIEAWHASTGAGVTVAVIDTGVDATNVDLAGKVLTGWDATTDQPGGDVDRHGHGTHVAGTIGAVTGNTIGVSAVAPDTRILPVRVLGDDGSGYMSDTAEGIVWAADHGAQVINMSLGATTQVGAVSNAVAYARDKGVTVVAAAGNERGAGSPVSYPAADAGVVAVAATDSSDQVASYSNAGGYVDVAAPGSGIVSTYPSALGRSYASMSGTSMAAPHVAALAALLEAAHPGLGPDRIEQAIETSAVDLGTPGKDEDYGYGRVDAVAALAAVASSAPTTAPSSQAPSPSAPSPSASTSPVAKAVPVVVPDVTAADVAYHGTTVTSFTVTAGGRPWAGRNAQLCVAETDASFQCLDVVTSATGVVSASRIAVAGYQLELRIAASEQNEAATGTAAYTVRSTVRAIRSGSRAMTVSIASPAGLDVEVQQLTGGVWTKAQQFTTGGTTTSITVHGLAAGERYRVVVPATATVAGATSGVVIG</sequence>
<dbReference type="InterPro" id="IPR050131">
    <property type="entry name" value="Peptidase_S8_subtilisin-like"/>
</dbReference>
<gene>
    <name evidence="11" type="ORF">Asi03nite_12180</name>
</gene>
<accession>A0A919N3F8</accession>
<evidence type="ECO:0000313" key="12">
    <source>
        <dbReference type="Proteomes" id="UP000629619"/>
    </source>
</evidence>
<evidence type="ECO:0000256" key="5">
    <source>
        <dbReference type="PIRSR" id="PIRSR615500-1"/>
    </source>
</evidence>
<feature type="domain" description="Peptidase S8/S53" evidence="10">
    <location>
        <begin position="139"/>
        <end position="389"/>
    </location>
</feature>
<dbReference type="Proteomes" id="UP000629619">
    <property type="component" value="Unassembled WGS sequence"/>
</dbReference>
<evidence type="ECO:0000256" key="4">
    <source>
        <dbReference type="ARBA" id="ARBA00022825"/>
    </source>
</evidence>
<dbReference type="Gene3D" id="3.40.50.200">
    <property type="entry name" value="Peptidase S8/S53 domain"/>
    <property type="match status" value="1"/>
</dbReference>
<comment type="caution">
    <text evidence="11">The sequence shown here is derived from an EMBL/GenBank/DDBJ whole genome shotgun (WGS) entry which is preliminary data.</text>
</comment>
<dbReference type="RefSeq" id="WP_203677376.1">
    <property type="nucleotide sequence ID" value="NZ_BOMW01000012.1"/>
</dbReference>
<dbReference type="InterPro" id="IPR036852">
    <property type="entry name" value="Peptidase_S8/S53_dom_sf"/>
</dbReference>
<evidence type="ECO:0000256" key="2">
    <source>
        <dbReference type="ARBA" id="ARBA00022670"/>
    </source>
</evidence>
<reference evidence="11" key="1">
    <citation type="submission" date="2021-01" db="EMBL/GenBank/DDBJ databases">
        <title>Whole genome shotgun sequence of Actinoplanes siamensis NBRC 109076.</title>
        <authorList>
            <person name="Komaki H."/>
            <person name="Tamura T."/>
        </authorList>
    </citation>
    <scope>NUCLEOTIDE SEQUENCE</scope>
    <source>
        <strain evidence="11">NBRC 109076</strain>
    </source>
</reference>